<dbReference type="GO" id="GO:0005615">
    <property type="term" value="C:extracellular space"/>
    <property type="evidence" value="ECO:0007669"/>
    <property type="project" value="InterPro"/>
</dbReference>
<evidence type="ECO:0000256" key="5">
    <source>
        <dbReference type="ARBA" id="ARBA00022729"/>
    </source>
</evidence>
<dbReference type="InterPro" id="IPR034033">
    <property type="entry name" value="Serralysin-like"/>
</dbReference>
<keyword evidence="5" id="KW-0732">Signal</keyword>
<dbReference type="GO" id="GO:0008270">
    <property type="term" value="F:zinc ion binding"/>
    <property type="evidence" value="ECO:0007669"/>
    <property type="project" value="InterPro"/>
</dbReference>
<dbReference type="SUPFAM" id="SSF51120">
    <property type="entry name" value="beta-Roll"/>
    <property type="match status" value="5"/>
</dbReference>
<dbReference type="CDD" id="cd04277">
    <property type="entry name" value="ZnMc_serralysin_like"/>
    <property type="match status" value="1"/>
</dbReference>
<dbReference type="InterPro" id="IPR032812">
    <property type="entry name" value="SbsA_Ig"/>
</dbReference>
<dbReference type="GO" id="GO:0008237">
    <property type="term" value="F:metallopeptidase activity"/>
    <property type="evidence" value="ECO:0007669"/>
    <property type="project" value="InterPro"/>
</dbReference>
<evidence type="ECO:0000313" key="8">
    <source>
        <dbReference type="EMBL" id="MBE9610634.1"/>
    </source>
</evidence>
<comment type="caution">
    <text evidence="8">The sequence shown here is derived from an EMBL/GenBank/DDBJ whole genome shotgun (WGS) entry which is preliminary data.</text>
</comment>
<evidence type="ECO:0000256" key="2">
    <source>
        <dbReference type="ARBA" id="ARBA00004613"/>
    </source>
</evidence>
<keyword evidence="9" id="KW-1185">Reference proteome</keyword>
<dbReference type="PROSITE" id="PS00330">
    <property type="entry name" value="HEMOLYSIN_CALCIUM"/>
    <property type="match status" value="4"/>
</dbReference>
<keyword evidence="4" id="KW-0964">Secreted</keyword>
<dbReference type="Pfam" id="PF04151">
    <property type="entry name" value="PPC"/>
    <property type="match status" value="1"/>
</dbReference>
<dbReference type="PRINTS" id="PR00313">
    <property type="entry name" value="CABNDNGRPT"/>
</dbReference>
<dbReference type="SUPFAM" id="SSF55486">
    <property type="entry name" value="Metalloproteases ('zincins'), catalytic domain"/>
    <property type="match status" value="1"/>
</dbReference>
<dbReference type="Pfam" id="PF13205">
    <property type="entry name" value="Big_5"/>
    <property type="match status" value="2"/>
</dbReference>
<dbReference type="Proteomes" id="UP000604481">
    <property type="component" value="Unassembled WGS sequence"/>
</dbReference>
<evidence type="ECO:0000313" key="9">
    <source>
        <dbReference type="Proteomes" id="UP000604481"/>
    </source>
</evidence>
<dbReference type="InterPro" id="IPR018511">
    <property type="entry name" value="Hemolysin-typ_Ca-bd_CS"/>
</dbReference>
<accession>A0A8J7FQV3</accession>
<dbReference type="SUPFAM" id="SSF89260">
    <property type="entry name" value="Collagen-binding domain"/>
    <property type="match status" value="1"/>
</dbReference>
<dbReference type="PANTHER" id="PTHR38340">
    <property type="entry name" value="S-LAYER PROTEIN"/>
    <property type="match status" value="1"/>
</dbReference>
<comment type="cofactor">
    <cofactor evidence="1">
        <name>Ca(2+)</name>
        <dbReference type="ChEBI" id="CHEBI:29108"/>
    </cofactor>
</comment>
<name>A0A8J7FQV3_9NEIS</name>
<dbReference type="InterPro" id="IPR024079">
    <property type="entry name" value="MetalloPept_cat_dom_sf"/>
</dbReference>
<comment type="subcellular location">
    <subcellularLocation>
        <location evidence="2">Secreted</location>
    </subcellularLocation>
</comment>
<reference evidence="8 9" key="1">
    <citation type="submission" date="2020-10" db="EMBL/GenBank/DDBJ databases">
        <title>The genome sequence of Chitinilyticum litopenaei 4Y14.</title>
        <authorList>
            <person name="Liu Y."/>
        </authorList>
    </citation>
    <scope>NUCLEOTIDE SEQUENCE [LARGE SCALE GENOMIC DNA]</scope>
    <source>
        <strain evidence="8 9">4Y14</strain>
    </source>
</reference>
<evidence type="ECO:0000256" key="1">
    <source>
        <dbReference type="ARBA" id="ARBA00001913"/>
    </source>
</evidence>
<dbReference type="AlphaFoldDB" id="A0A8J7FQV3"/>
<dbReference type="InterPro" id="IPR013858">
    <property type="entry name" value="Peptidase_M10B_C"/>
</dbReference>
<sequence length="1160" mass="118589">MALATLTNEQVLAQLDSGYKWNTGLATYTYAFPTSATGLYSQGEATGFAAVSAADQVWIKLALQSWDDLIPQNFQQISSTNYQSANIEFGYSSTGVSYAHAYFPGIGSVWMNSGSASLKGAMVGSYGFMAVTHEIGHAMGLEHMGEYNGSATVANSFQDSQVLSLMSYFGPQGSSPYTSADNQQADWVGSDGRSYCAQTPMLNDVLAIQTMYGVSTTTRTGDTVYGFGSNITDNSKALYDFALNKNPILCLFDSAGIDTINLGGWNTASTLYLQSGKLSSCNDMTNNLSIAWSATIENAVTGGGNDFIQGNDVANRIEAGAGDDRLEGCGGDDLLFGGAGSDTVVVTGLFAQYSFTYDPATQGVSVSGGSTGLDWLYGCEYVQFGDTGKTVQQLIELSGGSAGDLYAPTLQSFSPADNAADVGVGANLVLSFSEAVKAGSGNFVIHNADGSIAASIAASDSSQVSFNGSTVTINPLADLLAGSSFYVTIDAGALSDLAGNAYAGLSDNGVFNFTTRSDATTVSPVDDYASGSTGLLSVGGSANGVINFADDYDFFRVSLTAGKTYTFELKRSGASPLDDPYLQLYSTSGNWLLDNNDGGAAGNAKITFKASVSGTYYLCAWDASAGIGGYTLSASLADLLAPTLKSAAPANSSVNIDPSSNLVLTFSEAIKAGSGVVQLYRVDGTLVKEINILDATQVSIGGSTLTINPDTDLNTLTSYYIKMAAGVVTDLAGNKYAGLSTTTALKFTTGMFAVNGDDSANSLLGGAQADKIQGFAGNDTLIGGAGADSLIGGSGNDTYFVDNVADKVVETVVLATEIDTIYSSVNFSLPAYVENIVLQGGDNLKATGNGLNNVLTGNSGANVLDGGAGNDTLDGGQGADTMLGGLGNDVFYVDDALDNASDTGGIDTVHASVSYSAGAGIEHVVLVGLDNLNAIGNGLANSLTGNAGNNVLDGGAGNDTLIGGAGADTLIGGTGNDIYYVDNIGDVIIETGITTTEVDTVYSNVSYTLSANVEKLLLTGSDNLNATGNASANQLEGNAGNNILSGGGGVDKFKGGLGADTFVFASVSELGIATTRDTILDFVAVQGDRIDLSGIDANPLTQDNNDAFTFIGSAAFAGDCTGRIRFASGVLQISTDADTAAEYEIALTGVGTLTADSLIL</sequence>
<organism evidence="8 9">
    <name type="scientific">Chitinilyticum piscinae</name>
    <dbReference type="NCBI Taxonomy" id="2866724"/>
    <lineage>
        <taxon>Bacteria</taxon>
        <taxon>Pseudomonadati</taxon>
        <taxon>Pseudomonadota</taxon>
        <taxon>Betaproteobacteria</taxon>
        <taxon>Neisseriales</taxon>
        <taxon>Chitinibacteraceae</taxon>
        <taxon>Chitinilyticum</taxon>
    </lineage>
</organism>
<dbReference type="RefSeq" id="WP_194117179.1">
    <property type="nucleotide sequence ID" value="NZ_JADFUA010000011.1"/>
</dbReference>
<evidence type="ECO:0000259" key="7">
    <source>
        <dbReference type="SMART" id="SM00235"/>
    </source>
</evidence>
<dbReference type="Gene3D" id="2.60.120.380">
    <property type="match status" value="1"/>
</dbReference>
<protein>
    <submittedName>
        <fullName evidence="8">Ig-like domain-containing protein</fullName>
    </submittedName>
</protein>
<evidence type="ECO:0000256" key="3">
    <source>
        <dbReference type="ARBA" id="ARBA00009490"/>
    </source>
</evidence>
<dbReference type="InterPro" id="IPR007280">
    <property type="entry name" value="Peptidase_C_arc/bac"/>
</dbReference>
<dbReference type="GO" id="GO:0006508">
    <property type="term" value="P:proteolysis"/>
    <property type="evidence" value="ECO:0007669"/>
    <property type="project" value="InterPro"/>
</dbReference>
<dbReference type="GO" id="GO:0005509">
    <property type="term" value="F:calcium ion binding"/>
    <property type="evidence" value="ECO:0007669"/>
    <property type="project" value="InterPro"/>
</dbReference>
<proteinExistence type="inferred from homology"/>
<evidence type="ECO:0000256" key="6">
    <source>
        <dbReference type="ARBA" id="ARBA00022737"/>
    </source>
</evidence>
<dbReference type="Gene3D" id="3.40.390.10">
    <property type="entry name" value="Collagenase (Catalytic Domain)"/>
    <property type="match status" value="1"/>
</dbReference>
<dbReference type="Pfam" id="PF00353">
    <property type="entry name" value="HemolysinCabind"/>
    <property type="match status" value="5"/>
</dbReference>
<dbReference type="InterPro" id="IPR050557">
    <property type="entry name" value="RTX_toxin/Mannuronan_C5-epim"/>
</dbReference>
<comment type="similarity">
    <text evidence="3">Belongs to the peptidase M10B family.</text>
</comment>
<dbReference type="SMART" id="SM00235">
    <property type="entry name" value="ZnMc"/>
    <property type="match status" value="1"/>
</dbReference>
<feature type="domain" description="Peptidase metallopeptidase" evidence="7">
    <location>
        <begin position="17"/>
        <end position="171"/>
    </location>
</feature>
<evidence type="ECO:0000256" key="4">
    <source>
        <dbReference type="ARBA" id="ARBA00022525"/>
    </source>
</evidence>
<dbReference type="Pfam" id="PF08548">
    <property type="entry name" value="Peptidase_M10_C"/>
    <property type="match status" value="1"/>
</dbReference>
<dbReference type="Gene3D" id="2.150.10.10">
    <property type="entry name" value="Serralysin-like metalloprotease, C-terminal"/>
    <property type="match status" value="4"/>
</dbReference>
<dbReference type="InterPro" id="IPR011049">
    <property type="entry name" value="Serralysin-like_metalloprot_C"/>
</dbReference>
<dbReference type="EMBL" id="JADFUA010000011">
    <property type="protein sequence ID" value="MBE9610634.1"/>
    <property type="molecule type" value="Genomic_DNA"/>
</dbReference>
<dbReference type="PANTHER" id="PTHR38340:SF1">
    <property type="entry name" value="S-LAYER PROTEIN"/>
    <property type="match status" value="1"/>
</dbReference>
<keyword evidence="6" id="KW-0677">Repeat</keyword>
<dbReference type="InterPro" id="IPR006026">
    <property type="entry name" value="Peptidase_Metallo"/>
</dbReference>
<gene>
    <name evidence="8" type="ORF">INR99_14935</name>
</gene>
<dbReference type="InterPro" id="IPR001343">
    <property type="entry name" value="Hemolysn_Ca-bd"/>
</dbReference>